<organism evidence="8 9">
    <name type="scientific">Scytonema hofmannii FACHB-248</name>
    <dbReference type="NCBI Taxonomy" id="1842502"/>
    <lineage>
        <taxon>Bacteria</taxon>
        <taxon>Bacillati</taxon>
        <taxon>Cyanobacteriota</taxon>
        <taxon>Cyanophyceae</taxon>
        <taxon>Nostocales</taxon>
        <taxon>Scytonemataceae</taxon>
        <taxon>Scytonema</taxon>
    </lineage>
</organism>
<dbReference type="InterPro" id="IPR000390">
    <property type="entry name" value="Small_drug/metabolite_transptr"/>
</dbReference>
<sequence length="113" mass="11889">MNNQLFFSLLILITVGLNTAAQALLKLGAGQNPLNIYLLGGICTYGISTLFYIVVLGKFNLSVAYPVVIGLTILATTIAGAVILREKVSISQWWGLGLMLSGISAIAFGSKNG</sequence>
<dbReference type="PANTHER" id="PTHR30561:SF9">
    <property type="entry name" value="4-AMINO-4-DEOXY-L-ARABINOSE-PHOSPHOUNDECAPRENOL FLIPPASE SUBUNIT ARNF-RELATED"/>
    <property type="match status" value="1"/>
</dbReference>
<protein>
    <submittedName>
        <fullName evidence="8">Small multidrug resistance protein</fullName>
    </submittedName>
</protein>
<accession>A0ABR8H145</accession>
<evidence type="ECO:0000256" key="5">
    <source>
        <dbReference type="ARBA" id="ARBA00023136"/>
    </source>
</evidence>
<dbReference type="InterPro" id="IPR037185">
    <property type="entry name" value="EmrE-like"/>
</dbReference>
<comment type="caution">
    <text evidence="8">The sequence shown here is derived from an EMBL/GenBank/DDBJ whole genome shotgun (WGS) entry which is preliminary data.</text>
</comment>
<evidence type="ECO:0000313" key="8">
    <source>
        <dbReference type="EMBL" id="MBD2608728.1"/>
    </source>
</evidence>
<gene>
    <name evidence="8" type="ORF">H6G81_30485</name>
</gene>
<keyword evidence="5 7" id="KW-0472">Membrane</keyword>
<dbReference type="PANTHER" id="PTHR30561">
    <property type="entry name" value="SMR FAMILY PROTON-DEPENDENT DRUG EFFLUX TRANSPORTER SUGE"/>
    <property type="match status" value="1"/>
</dbReference>
<evidence type="ECO:0000313" key="9">
    <source>
        <dbReference type="Proteomes" id="UP000660380"/>
    </source>
</evidence>
<evidence type="ECO:0000256" key="1">
    <source>
        <dbReference type="ARBA" id="ARBA00004651"/>
    </source>
</evidence>
<name>A0ABR8H145_9CYAN</name>
<evidence type="ECO:0000256" key="2">
    <source>
        <dbReference type="ARBA" id="ARBA00022475"/>
    </source>
</evidence>
<evidence type="ECO:0000256" key="6">
    <source>
        <dbReference type="RuleBase" id="RU003942"/>
    </source>
</evidence>
<keyword evidence="3 6" id="KW-0812">Transmembrane</keyword>
<evidence type="ECO:0000256" key="3">
    <source>
        <dbReference type="ARBA" id="ARBA00022692"/>
    </source>
</evidence>
<evidence type="ECO:0000256" key="4">
    <source>
        <dbReference type="ARBA" id="ARBA00022989"/>
    </source>
</evidence>
<feature type="transmembrane region" description="Helical" evidence="7">
    <location>
        <begin position="63"/>
        <end position="84"/>
    </location>
</feature>
<evidence type="ECO:0000256" key="7">
    <source>
        <dbReference type="SAM" id="Phobius"/>
    </source>
</evidence>
<dbReference type="RefSeq" id="WP_029634369.1">
    <property type="nucleotide sequence ID" value="NZ_JACJTA010000106.1"/>
</dbReference>
<proteinExistence type="inferred from homology"/>
<dbReference type="SUPFAM" id="SSF103481">
    <property type="entry name" value="Multidrug resistance efflux transporter EmrE"/>
    <property type="match status" value="1"/>
</dbReference>
<keyword evidence="2" id="KW-1003">Cell membrane</keyword>
<keyword evidence="4 7" id="KW-1133">Transmembrane helix</keyword>
<feature type="transmembrane region" description="Helical" evidence="7">
    <location>
        <begin position="90"/>
        <end position="109"/>
    </location>
</feature>
<reference evidence="8 9" key="1">
    <citation type="journal article" date="2020" name="ISME J.">
        <title>Comparative genomics reveals insights into cyanobacterial evolution and habitat adaptation.</title>
        <authorList>
            <person name="Chen M.Y."/>
            <person name="Teng W.K."/>
            <person name="Zhao L."/>
            <person name="Hu C.X."/>
            <person name="Zhou Y.K."/>
            <person name="Han B.P."/>
            <person name="Song L.R."/>
            <person name="Shu W.S."/>
        </authorList>
    </citation>
    <scope>NUCLEOTIDE SEQUENCE [LARGE SCALE GENOMIC DNA]</scope>
    <source>
        <strain evidence="8 9">FACHB-248</strain>
    </source>
</reference>
<keyword evidence="9" id="KW-1185">Reference proteome</keyword>
<comment type="subcellular location">
    <subcellularLocation>
        <location evidence="1 6">Cell membrane</location>
        <topology evidence="1 6">Multi-pass membrane protein</topology>
    </subcellularLocation>
</comment>
<dbReference type="Pfam" id="PF00893">
    <property type="entry name" value="Multi_Drug_Res"/>
    <property type="match status" value="1"/>
</dbReference>
<dbReference type="EMBL" id="JACJTA010000106">
    <property type="protein sequence ID" value="MBD2608728.1"/>
    <property type="molecule type" value="Genomic_DNA"/>
</dbReference>
<feature type="transmembrane region" description="Helical" evidence="7">
    <location>
        <begin position="36"/>
        <end position="56"/>
    </location>
</feature>
<dbReference type="Gene3D" id="1.10.3730.20">
    <property type="match status" value="1"/>
</dbReference>
<dbReference type="Proteomes" id="UP000660380">
    <property type="component" value="Unassembled WGS sequence"/>
</dbReference>
<dbReference type="InterPro" id="IPR045324">
    <property type="entry name" value="Small_multidrug_res"/>
</dbReference>
<comment type="similarity">
    <text evidence="6">Belongs to the drug/metabolite transporter (DMT) superfamily. Small multidrug resistance (SMR) (TC 2.A.7.1) family.</text>
</comment>